<feature type="region of interest" description="Disordered" evidence="1">
    <location>
        <begin position="1"/>
        <end position="32"/>
    </location>
</feature>
<sequence length="32" mass="3644">CGHTRLWRSRTMDKPSPSPGSTLFVRRSSRAI</sequence>
<accession>A0A6J4RBV0</accession>
<feature type="non-terminal residue" evidence="2">
    <location>
        <position position="1"/>
    </location>
</feature>
<proteinExistence type="predicted"/>
<protein>
    <submittedName>
        <fullName evidence="2">Uncharacterized protein</fullName>
    </submittedName>
</protein>
<dbReference type="EMBL" id="CADCVM010000053">
    <property type="protein sequence ID" value="CAA9469631.1"/>
    <property type="molecule type" value="Genomic_DNA"/>
</dbReference>
<evidence type="ECO:0000313" key="2">
    <source>
        <dbReference type="EMBL" id="CAA9469631.1"/>
    </source>
</evidence>
<evidence type="ECO:0000256" key="1">
    <source>
        <dbReference type="SAM" id="MobiDB-lite"/>
    </source>
</evidence>
<dbReference type="AlphaFoldDB" id="A0A6J4RBV0"/>
<gene>
    <name evidence="2" type="ORF">AVDCRST_MAG05-444</name>
</gene>
<reference evidence="2" key="1">
    <citation type="submission" date="2020-02" db="EMBL/GenBank/DDBJ databases">
        <authorList>
            <person name="Meier V. D."/>
        </authorList>
    </citation>
    <scope>NUCLEOTIDE SEQUENCE</scope>
    <source>
        <strain evidence="2">AVDCRST_MAG05</strain>
    </source>
</reference>
<name>A0A6J4RBV0_9ACTN</name>
<organism evidence="2">
    <name type="scientific">uncultured Rubrobacteraceae bacterium</name>
    <dbReference type="NCBI Taxonomy" id="349277"/>
    <lineage>
        <taxon>Bacteria</taxon>
        <taxon>Bacillati</taxon>
        <taxon>Actinomycetota</taxon>
        <taxon>Rubrobacteria</taxon>
        <taxon>Rubrobacterales</taxon>
        <taxon>Rubrobacteraceae</taxon>
        <taxon>environmental samples</taxon>
    </lineage>
</organism>
<feature type="non-terminal residue" evidence="2">
    <location>
        <position position="32"/>
    </location>
</feature>